<protein>
    <submittedName>
        <fullName evidence="2">Polymer-forming cytoskeletal family protein</fullName>
    </submittedName>
</protein>
<comment type="caution">
    <text evidence="2">The sequence shown here is derived from an EMBL/GenBank/DDBJ whole genome shotgun (WGS) entry which is preliminary data.</text>
</comment>
<evidence type="ECO:0000313" key="3">
    <source>
        <dbReference type="Proteomes" id="UP000095601"/>
    </source>
</evidence>
<dbReference type="Gene3D" id="2.160.20.120">
    <property type="match status" value="1"/>
</dbReference>
<dbReference type="PROSITE" id="PS51257">
    <property type="entry name" value="PROKAR_LIPOPROTEIN"/>
    <property type="match status" value="1"/>
</dbReference>
<dbReference type="InterPro" id="IPR021255">
    <property type="entry name" value="DUF2807"/>
</dbReference>
<organism evidence="2 3">
    <name type="scientific">Cloacibacterium normanense</name>
    <dbReference type="NCBI Taxonomy" id="237258"/>
    <lineage>
        <taxon>Bacteria</taxon>
        <taxon>Pseudomonadati</taxon>
        <taxon>Bacteroidota</taxon>
        <taxon>Flavobacteriia</taxon>
        <taxon>Flavobacteriales</taxon>
        <taxon>Weeksellaceae</taxon>
    </lineage>
</organism>
<dbReference type="Proteomes" id="UP000095601">
    <property type="component" value="Unassembled WGS sequence"/>
</dbReference>
<dbReference type="EMBL" id="MKGI01000075">
    <property type="protein sequence ID" value="OEL10741.1"/>
    <property type="molecule type" value="Genomic_DNA"/>
</dbReference>
<feature type="domain" description="Putative auto-transporter adhesin head GIN" evidence="1">
    <location>
        <begin position="48"/>
        <end position="247"/>
    </location>
</feature>
<accession>A0A1E5UCW0</accession>
<evidence type="ECO:0000259" key="1">
    <source>
        <dbReference type="Pfam" id="PF10988"/>
    </source>
</evidence>
<dbReference type="RefSeq" id="WP_069799629.1">
    <property type="nucleotide sequence ID" value="NZ_CP034157.1"/>
</dbReference>
<evidence type="ECO:0000313" key="2">
    <source>
        <dbReference type="EMBL" id="OEL10741.1"/>
    </source>
</evidence>
<dbReference type="AlphaFoldDB" id="A0A1E5UCW0"/>
<dbReference type="OrthoDB" id="1274778at2"/>
<gene>
    <name evidence="2" type="ORF">BHF72_0291</name>
</gene>
<dbReference type="PATRIC" id="fig|237258.4.peg.475"/>
<dbReference type="KEGG" id="cnr:EB819_00855"/>
<sequence>MQKTIPVFLLSLSLASCINVKSDNGSIGDIFTGKKGNGPMTEKVFSGDFNSIEVSTSIHADIVKSDVEKVVISAPSDILEFVKVEQNGQNVRIYVDSDYRNPISTERVKAVVYAKDFDELRANSSASIKVKDTFMQDKLKVNVSSSADVDGHLEANQLDISVGSSGSFSGKVWADYARFEVSSSGDFSVDGKVQHGSIHASSSGDFNGRNLEVKEGEFHASSSGSISAMVSQKASAQASSSGDVNLKKLGNPVISSSESSSGSVNIN</sequence>
<reference evidence="2 3" key="1">
    <citation type="submission" date="2016-09" db="EMBL/GenBank/DDBJ databases">
        <authorList>
            <person name="Capua I."/>
            <person name="De Benedictis P."/>
            <person name="Joannis T."/>
            <person name="Lombin L.H."/>
            <person name="Cattoli G."/>
        </authorList>
    </citation>
    <scope>NUCLEOTIDE SEQUENCE [LARGE SCALE GENOMIC DNA]</scope>
    <source>
        <strain evidence="2 3">NRS-1</strain>
    </source>
</reference>
<dbReference type="Pfam" id="PF10988">
    <property type="entry name" value="DUF2807"/>
    <property type="match status" value="1"/>
</dbReference>
<keyword evidence="3" id="KW-1185">Reference proteome</keyword>
<name>A0A1E5UCW0_9FLAO</name>
<dbReference type="STRING" id="237258.SAMN04489756_112104"/>
<proteinExistence type="predicted"/>